<name>A0A415EPH3_ENTCA</name>
<accession>A0A415EPH3</accession>
<gene>
    <name evidence="1" type="ORF">DW084_15225</name>
</gene>
<dbReference type="AlphaFoldDB" id="A0A415EPH3"/>
<evidence type="ECO:0000313" key="2">
    <source>
        <dbReference type="Proteomes" id="UP000286288"/>
    </source>
</evidence>
<organism evidence="1 2">
    <name type="scientific">Enterococcus casseliflavus</name>
    <name type="common">Enterococcus flavescens</name>
    <dbReference type="NCBI Taxonomy" id="37734"/>
    <lineage>
        <taxon>Bacteria</taxon>
        <taxon>Bacillati</taxon>
        <taxon>Bacillota</taxon>
        <taxon>Bacilli</taxon>
        <taxon>Lactobacillales</taxon>
        <taxon>Enterococcaceae</taxon>
        <taxon>Enterococcus</taxon>
    </lineage>
</organism>
<reference evidence="1 2" key="1">
    <citation type="submission" date="2018-08" db="EMBL/GenBank/DDBJ databases">
        <title>A genome reference for cultivated species of the human gut microbiota.</title>
        <authorList>
            <person name="Zou Y."/>
            <person name="Xue W."/>
            <person name="Luo G."/>
        </authorList>
    </citation>
    <scope>NUCLEOTIDE SEQUENCE [LARGE SCALE GENOMIC DNA]</scope>
    <source>
        <strain evidence="1 2">AF48-16</strain>
    </source>
</reference>
<comment type="caution">
    <text evidence="1">The sequence shown here is derived from an EMBL/GenBank/DDBJ whole genome shotgun (WGS) entry which is preliminary data.</text>
</comment>
<evidence type="ECO:0000313" key="1">
    <source>
        <dbReference type="EMBL" id="RHK04866.1"/>
    </source>
</evidence>
<protein>
    <submittedName>
        <fullName evidence="1">Uncharacterized protein</fullName>
    </submittedName>
</protein>
<dbReference type="Proteomes" id="UP000286288">
    <property type="component" value="Unassembled WGS sequence"/>
</dbReference>
<sequence length="161" mass="17959">MDTETIVSELSKRSNELEALQRKLSQSQLMNNEAAQTFIFDLKDYLDSLKLVTDLVPSAATTTVEVDQLSYVLGEQNQSIQQLLVILEEAEANDDQCFFGKSAGEVRRMIGSLTGILELNGLLLQDNRGFQQVVKETGPLQVTETKEVSEKKGFLQKLFGK</sequence>
<proteinExistence type="predicted"/>
<dbReference type="EMBL" id="QRMZ01000024">
    <property type="protein sequence ID" value="RHK04866.1"/>
    <property type="molecule type" value="Genomic_DNA"/>
</dbReference>